<organism evidence="2 3">
    <name type="scientific">Meloidogyne enterolobii</name>
    <name type="common">Root-knot nematode worm</name>
    <name type="synonym">Meloidogyne mayaguensis</name>
    <dbReference type="NCBI Taxonomy" id="390850"/>
    <lineage>
        <taxon>Eukaryota</taxon>
        <taxon>Metazoa</taxon>
        <taxon>Ecdysozoa</taxon>
        <taxon>Nematoda</taxon>
        <taxon>Chromadorea</taxon>
        <taxon>Rhabditida</taxon>
        <taxon>Tylenchina</taxon>
        <taxon>Tylenchomorpha</taxon>
        <taxon>Tylenchoidea</taxon>
        <taxon>Meloidogynidae</taxon>
        <taxon>Meloidogyninae</taxon>
        <taxon>Meloidogyne</taxon>
    </lineage>
</organism>
<evidence type="ECO:0000256" key="1">
    <source>
        <dbReference type="SAM" id="SignalP"/>
    </source>
</evidence>
<evidence type="ECO:0000313" key="3">
    <source>
        <dbReference type="Proteomes" id="UP000580250"/>
    </source>
</evidence>
<name>A0A6V7US48_MELEN</name>
<keyword evidence="1" id="KW-0732">Signal</keyword>
<sequence length="194" mass="20923">MVTSSIIYTTFSIYFLFSQLVTVSQCAPSPVVAYSPPSTPHNINTVISTQKLQKCPPCPKDSSLSDTNKALVSKLRCPPQIGNCTANNAIAKPTTGALKGRGERCCCCDCCCCRPCCCCCCKPCCCCCCKPCCCCCCRPCCCCCRPCCCCCCRPCCCCNCCGCKRHRRNGCNATTMKMVDVLPTPPILMKMKGQ</sequence>
<dbReference type="Proteomes" id="UP000580250">
    <property type="component" value="Unassembled WGS sequence"/>
</dbReference>
<accession>A0A6V7US48</accession>
<dbReference type="AlphaFoldDB" id="A0A6V7US48"/>
<comment type="caution">
    <text evidence="2">The sequence shown here is derived from an EMBL/GenBank/DDBJ whole genome shotgun (WGS) entry which is preliminary data.</text>
</comment>
<dbReference type="OrthoDB" id="5908717at2759"/>
<protein>
    <submittedName>
        <fullName evidence="2">Uncharacterized protein</fullName>
    </submittedName>
</protein>
<dbReference type="EMBL" id="CAJEWN010000103">
    <property type="protein sequence ID" value="CAD2164409.1"/>
    <property type="molecule type" value="Genomic_DNA"/>
</dbReference>
<evidence type="ECO:0000313" key="2">
    <source>
        <dbReference type="EMBL" id="CAD2164409.1"/>
    </source>
</evidence>
<proteinExistence type="predicted"/>
<reference evidence="2 3" key="1">
    <citation type="submission" date="2020-08" db="EMBL/GenBank/DDBJ databases">
        <authorList>
            <person name="Koutsovoulos G."/>
            <person name="Danchin GJ E."/>
        </authorList>
    </citation>
    <scope>NUCLEOTIDE SEQUENCE [LARGE SCALE GENOMIC DNA]</scope>
</reference>
<feature type="signal peptide" evidence="1">
    <location>
        <begin position="1"/>
        <end position="26"/>
    </location>
</feature>
<feature type="chain" id="PRO_5027958924" evidence="1">
    <location>
        <begin position="27"/>
        <end position="194"/>
    </location>
</feature>
<gene>
    <name evidence="2" type="ORF">MENT_LOCUS16561</name>
</gene>